<keyword evidence="2" id="KW-1185">Reference proteome</keyword>
<name>A0ACC1D9L5_9NEOP</name>
<proteinExistence type="predicted"/>
<dbReference type="Proteomes" id="UP000824533">
    <property type="component" value="Linkage Group LG07"/>
</dbReference>
<evidence type="ECO:0000313" key="1">
    <source>
        <dbReference type="EMBL" id="KAJ0180097.1"/>
    </source>
</evidence>
<reference evidence="1 2" key="1">
    <citation type="journal article" date="2021" name="Front. Genet.">
        <title>Chromosome-Level Genome Assembly Reveals Significant Gene Expansion in the Toll and IMD Signaling Pathways of Dendrolimus kikuchii.</title>
        <authorList>
            <person name="Zhou J."/>
            <person name="Wu P."/>
            <person name="Xiong Z."/>
            <person name="Liu N."/>
            <person name="Zhao N."/>
            <person name="Ji M."/>
            <person name="Qiu Y."/>
            <person name="Yang B."/>
        </authorList>
    </citation>
    <scope>NUCLEOTIDE SEQUENCE [LARGE SCALE GENOMIC DNA]</scope>
    <source>
        <strain evidence="1">Ann1</strain>
    </source>
</reference>
<gene>
    <name evidence="1" type="ORF">K1T71_004688</name>
</gene>
<dbReference type="EMBL" id="CM034393">
    <property type="protein sequence ID" value="KAJ0180097.1"/>
    <property type="molecule type" value="Genomic_DNA"/>
</dbReference>
<comment type="caution">
    <text evidence="1">The sequence shown here is derived from an EMBL/GenBank/DDBJ whole genome shotgun (WGS) entry which is preliminary data.</text>
</comment>
<accession>A0ACC1D9L5</accession>
<protein>
    <submittedName>
        <fullName evidence="1">Uncharacterized protein</fullName>
    </submittedName>
</protein>
<evidence type="ECO:0000313" key="2">
    <source>
        <dbReference type="Proteomes" id="UP000824533"/>
    </source>
</evidence>
<sequence>MANSETNSEAMEEESRKPICLIILGMAGAGKTSFTRRLAGKVVDGSRPYLINLDPACREVPYPANIDIRDTVNYKEVMKQYGLGPNGGIVTALNLFSTKFGQVVDLIEKAGKKHKYCVIDTPGQIEVFTWSASGTIVSETLASACPTVVVYVMDAVRSVAPVTFMSNMLYACSILYKTRLPFIIVMNKTDVVDSSYAVEWMRDFEAFQEALDAEGGGGGEAEGGNTYIGNLTRSMALALDSFYADLKCCGVSSHTGQGIDDFFKLVDEAADEYEREYKADWLKMRKEKLEEQKKKEEELKKGDAVTEDTVLHKKSLIDEVPIGREMSDMYLKHPANESSSDEEGTEREPEIDDRPQDVAMFQEFVRKHVKPNNTGHET</sequence>
<organism evidence="1 2">
    <name type="scientific">Dendrolimus kikuchii</name>
    <dbReference type="NCBI Taxonomy" id="765133"/>
    <lineage>
        <taxon>Eukaryota</taxon>
        <taxon>Metazoa</taxon>
        <taxon>Ecdysozoa</taxon>
        <taxon>Arthropoda</taxon>
        <taxon>Hexapoda</taxon>
        <taxon>Insecta</taxon>
        <taxon>Pterygota</taxon>
        <taxon>Neoptera</taxon>
        <taxon>Endopterygota</taxon>
        <taxon>Lepidoptera</taxon>
        <taxon>Glossata</taxon>
        <taxon>Ditrysia</taxon>
        <taxon>Bombycoidea</taxon>
        <taxon>Lasiocampidae</taxon>
        <taxon>Dendrolimus</taxon>
    </lineage>
</organism>